<evidence type="ECO:0000313" key="2">
    <source>
        <dbReference type="Proteomes" id="UP001060085"/>
    </source>
</evidence>
<comment type="caution">
    <text evidence="1">The sequence shown here is derived from an EMBL/GenBank/DDBJ whole genome shotgun (WGS) entry which is preliminary data.</text>
</comment>
<dbReference type="EMBL" id="CM044704">
    <property type="protein sequence ID" value="KAI5668732.1"/>
    <property type="molecule type" value="Genomic_DNA"/>
</dbReference>
<proteinExistence type="predicted"/>
<accession>A0ACC0B7U9</accession>
<keyword evidence="2" id="KW-1185">Reference proteome</keyword>
<sequence>MDPKKRKVEDGSSSAAVGRIPRYRPLSRLYHPTQLIRDPESHISSVYVFRKIWAYEVLGISPYRLHSEEDEVFPGCCGKRSKVDSIYVWWVL</sequence>
<reference evidence="2" key="1">
    <citation type="journal article" date="2023" name="Nat. Plants">
        <title>Single-cell RNA sequencing provides a high-resolution roadmap for understanding the multicellular compartmentation of specialized metabolism.</title>
        <authorList>
            <person name="Sun S."/>
            <person name="Shen X."/>
            <person name="Li Y."/>
            <person name="Li Y."/>
            <person name="Wang S."/>
            <person name="Li R."/>
            <person name="Zhang H."/>
            <person name="Shen G."/>
            <person name="Guo B."/>
            <person name="Wei J."/>
            <person name="Xu J."/>
            <person name="St-Pierre B."/>
            <person name="Chen S."/>
            <person name="Sun C."/>
        </authorList>
    </citation>
    <scope>NUCLEOTIDE SEQUENCE [LARGE SCALE GENOMIC DNA]</scope>
</reference>
<dbReference type="Proteomes" id="UP001060085">
    <property type="component" value="Linkage Group LG04"/>
</dbReference>
<evidence type="ECO:0000313" key="1">
    <source>
        <dbReference type="EMBL" id="KAI5668732.1"/>
    </source>
</evidence>
<organism evidence="1 2">
    <name type="scientific">Catharanthus roseus</name>
    <name type="common">Madagascar periwinkle</name>
    <name type="synonym">Vinca rosea</name>
    <dbReference type="NCBI Taxonomy" id="4058"/>
    <lineage>
        <taxon>Eukaryota</taxon>
        <taxon>Viridiplantae</taxon>
        <taxon>Streptophyta</taxon>
        <taxon>Embryophyta</taxon>
        <taxon>Tracheophyta</taxon>
        <taxon>Spermatophyta</taxon>
        <taxon>Magnoliopsida</taxon>
        <taxon>eudicotyledons</taxon>
        <taxon>Gunneridae</taxon>
        <taxon>Pentapetalae</taxon>
        <taxon>asterids</taxon>
        <taxon>lamiids</taxon>
        <taxon>Gentianales</taxon>
        <taxon>Apocynaceae</taxon>
        <taxon>Rauvolfioideae</taxon>
        <taxon>Vinceae</taxon>
        <taxon>Catharanthinae</taxon>
        <taxon>Catharanthus</taxon>
    </lineage>
</organism>
<name>A0ACC0B7U9_CATRO</name>
<gene>
    <name evidence="1" type="ORF">M9H77_18585</name>
</gene>
<protein>
    <submittedName>
        <fullName evidence="1">Uncharacterized protein</fullName>
    </submittedName>
</protein>